<dbReference type="InterPro" id="IPR035952">
    <property type="entry name" value="Rhomboid-like_sf"/>
</dbReference>
<evidence type="ECO:0000313" key="6">
    <source>
        <dbReference type="EMBL" id="GAA1943148.1"/>
    </source>
</evidence>
<evidence type="ECO:0000256" key="1">
    <source>
        <dbReference type="ARBA" id="ARBA00004141"/>
    </source>
</evidence>
<name>A0ABN2Q3G9_9PSEU</name>
<sequence length="248" mass="26953">MIADVVPRPLARAVAALPRPSTTPFTFCYLVILLGTTIVLHTADPSVTAKLLALSSTDAHNLWHRPLLTLFTSAMWLADAMWLVNLVIFTIAVAPLERRIGPMWTAAVFFSGHILATLATELPVMWSISAGALPPQDARWLDIGVSYGFFATAGALLALVVPPLRRWAVLAAEAAILLIYLTDQPGALEDVVTLAGHLFALHFGMFAWLPWLRRRGLVGSVAFTSPWPRRRPRVAAPLDELAEPAPVA</sequence>
<keyword evidence="3 5" id="KW-1133">Transmembrane helix</keyword>
<dbReference type="EMBL" id="BAAANN010000003">
    <property type="protein sequence ID" value="GAA1943148.1"/>
    <property type="molecule type" value="Genomic_DNA"/>
</dbReference>
<dbReference type="SUPFAM" id="SSF144091">
    <property type="entry name" value="Rhomboid-like"/>
    <property type="match status" value="1"/>
</dbReference>
<comment type="caution">
    <text evidence="6">The sequence shown here is derived from an EMBL/GenBank/DDBJ whole genome shotgun (WGS) entry which is preliminary data.</text>
</comment>
<protein>
    <submittedName>
        <fullName evidence="6">Uncharacterized protein</fullName>
    </submittedName>
</protein>
<keyword evidence="7" id="KW-1185">Reference proteome</keyword>
<feature type="transmembrane region" description="Helical" evidence="5">
    <location>
        <begin position="67"/>
        <end position="94"/>
    </location>
</feature>
<evidence type="ECO:0000256" key="5">
    <source>
        <dbReference type="SAM" id="Phobius"/>
    </source>
</evidence>
<feature type="transmembrane region" description="Helical" evidence="5">
    <location>
        <begin position="194"/>
        <end position="212"/>
    </location>
</feature>
<feature type="transmembrane region" description="Helical" evidence="5">
    <location>
        <begin position="140"/>
        <end position="160"/>
    </location>
</feature>
<dbReference type="Proteomes" id="UP001501116">
    <property type="component" value="Unassembled WGS sequence"/>
</dbReference>
<evidence type="ECO:0000256" key="4">
    <source>
        <dbReference type="ARBA" id="ARBA00023136"/>
    </source>
</evidence>
<keyword evidence="2 5" id="KW-0812">Transmembrane</keyword>
<proteinExistence type="predicted"/>
<evidence type="ECO:0000256" key="2">
    <source>
        <dbReference type="ARBA" id="ARBA00022692"/>
    </source>
</evidence>
<keyword evidence="4 5" id="KW-0472">Membrane</keyword>
<organism evidence="6 7">
    <name type="scientific">Amycolatopsis minnesotensis</name>
    <dbReference type="NCBI Taxonomy" id="337894"/>
    <lineage>
        <taxon>Bacteria</taxon>
        <taxon>Bacillati</taxon>
        <taxon>Actinomycetota</taxon>
        <taxon>Actinomycetes</taxon>
        <taxon>Pseudonocardiales</taxon>
        <taxon>Pseudonocardiaceae</taxon>
        <taxon>Amycolatopsis</taxon>
    </lineage>
</organism>
<accession>A0ABN2Q3G9</accession>
<dbReference type="Pfam" id="PF20401">
    <property type="entry name" value="Rhomboid_2"/>
    <property type="match status" value="1"/>
</dbReference>
<reference evidence="6 7" key="1">
    <citation type="journal article" date="2019" name="Int. J. Syst. Evol. Microbiol.">
        <title>The Global Catalogue of Microorganisms (GCM) 10K type strain sequencing project: providing services to taxonomists for standard genome sequencing and annotation.</title>
        <authorList>
            <consortium name="The Broad Institute Genomics Platform"/>
            <consortium name="The Broad Institute Genome Sequencing Center for Infectious Disease"/>
            <person name="Wu L."/>
            <person name="Ma J."/>
        </authorList>
    </citation>
    <scope>NUCLEOTIDE SEQUENCE [LARGE SCALE GENOMIC DNA]</scope>
    <source>
        <strain evidence="6 7">JCM 14545</strain>
    </source>
</reference>
<evidence type="ECO:0000313" key="7">
    <source>
        <dbReference type="Proteomes" id="UP001501116"/>
    </source>
</evidence>
<dbReference type="Gene3D" id="1.20.1540.10">
    <property type="entry name" value="Rhomboid-like"/>
    <property type="match status" value="1"/>
</dbReference>
<evidence type="ECO:0000256" key="3">
    <source>
        <dbReference type="ARBA" id="ARBA00022989"/>
    </source>
</evidence>
<dbReference type="RefSeq" id="WP_344413549.1">
    <property type="nucleotide sequence ID" value="NZ_BAAANN010000003.1"/>
</dbReference>
<comment type="subcellular location">
    <subcellularLocation>
        <location evidence="1">Membrane</location>
        <topology evidence="1">Multi-pass membrane protein</topology>
    </subcellularLocation>
</comment>
<feature type="transmembrane region" description="Helical" evidence="5">
    <location>
        <begin position="27"/>
        <end position="47"/>
    </location>
</feature>
<feature type="transmembrane region" description="Helical" evidence="5">
    <location>
        <begin position="167"/>
        <end position="182"/>
    </location>
</feature>
<dbReference type="InterPro" id="IPR046862">
    <property type="entry name" value="Rhomboid_2"/>
</dbReference>
<gene>
    <name evidence="6" type="ORF">GCM10009754_08220</name>
</gene>
<feature type="transmembrane region" description="Helical" evidence="5">
    <location>
        <begin position="106"/>
        <end position="128"/>
    </location>
</feature>